<comment type="caution">
    <text evidence="3">The sequence shown here is derived from an EMBL/GenBank/DDBJ whole genome shotgun (WGS) entry which is preliminary data.</text>
</comment>
<dbReference type="EMBL" id="JAZDUF010000001">
    <property type="protein sequence ID" value="MEE3849745.1"/>
    <property type="molecule type" value="Genomic_DNA"/>
</dbReference>
<dbReference type="Gene3D" id="3.10.180.10">
    <property type="entry name" value="2,3-Dihydroxybiphenyl 1,2-Dioxygenase, domain 1"/>
    <property type="match status" value="2"/>
</dbReference>
<dbReference type="InterPro" id="IPR029068">
    <property type="entry name" value="Glyas_Bleomycin-R_OHBP_Dase"/>
</dbReference>
<accession>A0ABU7M9F7</accession>
<sequence>MNAHDGTGHDNTAYPGGATPPDPFTILRAADSPGWADPIAPDAEFARHLRDRLERGATLPEGVVMSTTLDTISTTAEPAVERPGALPYLTVADARAAIDWYVAHLGARLRGEPIVMGDGRIGHAELEIGGGAVYLADEFTEMGMSAPQPGRVPVSLMLPVDDTDAAVSAAERGGAAVTREPYEGYGHRSGTVIDPFGHRWMLTGPSKAGSAPDRIRTGDLVYMSLQTPDVERAARFYGAVLGWEFDPVRRQVTNLGHRLGISQAGDYGEHTLYCVYAVDDFDTARAAILAAGGSAGEVSEVGQEGRRVLDAVDNQGVAFSVHVPADDEPRPDSHPRGVGEMSYLTLLTPDSARFRAFYGAALGWTFRGGRMDDGWEADDVRPQIGIAGGADRSVAVPMWNTDNVDAALERLRSAGGRIIDEPDRKPYGVMAFCADDQGTEFYLGQLY</sequence>
<protein>
    <submittedName>
        <fullName evidence="3">VOC family protein</fullName>
    </submittedName>
</protein>
<feature type="domain" description="VOC" evidence="2">
    <location>
        <begin position="340"/>
        <end position="446"/>
    </location>
</feature>
<evidence type="ECO:0000256" key="1">
    <source>
        <dbReference type="SAM" id="MobiDB-lite"/>
    </source>
</evidence>
<keyword evidence="4" id="KW-1185">Reference proteome</keyword>
<name>A0ABU7M9F7_9ACTN</name>
<dbReference type="Gene3D" id="3.30.720.110">
    <property type="match status" value="1"/>
</dbReference>
<dbReference type="InterPro" id="IPR004360">
    <property type="entry name" value="Glyas_Fos-R_dOase_dom"/>
</dbReference>
<dbReference type="RefSeq" id="WP_330431361.1">
    <property type="nucleotide sequence ID" value="NZ_JAZDUF010000001.1"/>
</dbReference>
<dbReference type="CDD" id="cd07246">
    <property type="entry name" value="VOC_like"/>
    <property type="match status" value="1"/>
</dbReference>
<dbReference type="Proteomes" id="UP001347146">
    <property type="component" value="Unassembled WGS sequence"/>
</dbReference>
<proteinExistence type="predicted"/>
<dbReference type="SUPFAM" id="SSF54593">
    <property type="entry name" value="Glyoxalase/Bleomycin resistance protein/Dihydroxybiphenyl dioxygenase"/>
    <property type="match status" value="3"/>
</dbReference>
<dbReference type="InterPro" id="IPR037523">
    <property type="entry name" value="VOC_core"/>
</dbReference>
<dbReference type="Gene3D" id="3.30.720.120">
    <property type="match status" value="1"/>
</dbReference>
<reference evidence="3 4" key="1">
    <citation type="submission" date="2024-01" db="EMBL/GenBank/DDBJ databases">
        <title>Draft genome sequence of Gordonia sp. LSe1-13.</title>
        <authorList>
            <person name="Suphannarot A."/>
            <person name="Mingma R."/>
        </authorList>
    </citation>
    <scope>NUCLEOTIDE SEQUENCE [LARGE SCALE GENOMIC DNA]</scope>
    <source>
        <strain evidence="3 4">LSe1-13</strain>
    </source>
</reference>
<dbReference type="PROSITE" id="PS51819">
    <property type="entry name" value="VOC"/>
    <property type="match status" value="2"/>
</dbReference>
<dbReference type="PANTHER" id="PTHR33993">
    <property type="entry name" value="GLYOXALASE-RELATED"/>
    <property type="match status" value="1"/>
</dbReference>
<evidence type="ECO:0000313" key="3">
    <source>
        <dbReference type="EMBL" id="MEE3849745.1"/>
    </source>
</evidence>
<gene>
    <name evidence="3" type="ORF">VZC37_05345</name>
</gene>
<dbReference type="Pfam" id="PF18029">
    <property type="entry name" value="Glyoxalase_6"/>
    <property type="match status" value="1"/>
</dbReference>
<dbReference type="Pfam" id="PF00903">
    <property type="entry name" value="Glyoxalase"/>
    <property type="match status" value="2"/>
</dbReference>
<dbReference type="InterPro" id="IPR041581">
    <property type="entry name" value="Glyoxalase_6"/>
</dbReference>
<evidence type="ECO:0000313" key="4">
    <source>
        <dbReference type="Proteomes" id="UP001347146"/>
    </source>
</evidence>
<evidence type="ECO:0000259" key="2">
    <source>
        <dbReference type="PROSITE" id="PS51819"/>
    </source>
</evidence>
<organism evidence="3 4">
    <name type="scientific">Gordonia sesuvii</name>
    <dbReference type="NCBI Taxonomy" id="3116777"/>
    <lineage>
        <taxon>Bacteria</taxon>
        <taxon>Bacillati</taxon>
        <taxon>Actinomycetota</taxon>
        <taxon>Actinomycetes</taxon>
        <taxon>Mycobacteriales</taxon>
        <taxon>Gordoniaceae</taxon>
        <taxon>Gordonia</taxon>
    </lineage>
</organism>
<feature type="region of interest" description="Disordered" evidence="1">
    <location>
        <begin position="1"/>
        <end position="24"/>
    </location>
</feature>
<dbReference type="InterPro" id="IPR052164">
    <property type="entry name" value="Anthracycline_SecMetBiosynth"/>
</dbReference>
<feature type="domain" description="VOC" evidence="2">
    <location>
        <begin position="82"/>
        <end position="205"/>
    </location>
</feature>
<dbReference type="PANTHER" id="PTHR33993:SF14">
    <property type="entry name" value="GB|AAF24581.1"/>
    <property type="match status" value="1"/>
</dbReference>